<dbReference type="Proteomes" id="UP000308600">
    <property type="component" value="Unassembled WGS sequence"/>
</dbReference>
<organism evidence="1 2">
    <name type="scientific">Pluteus cervinus</name>
    <dbReference type="NCBI Taxonomy" id="181527"/>
    <lineage>
        <taxon>Eukaryota</taxon>
        <taxon>Fungi</taxon>
        <taxon>Dikarya</taxon>
        <taxon>Basidiomycota</taxon>
        <taxon>Agaricomycotina</taxon>
        <taxon>Agaricomycetes</taxon>
        <taxon>Agaricomycetidae</taxon>
        <taxon>Agaricales</taxon>
        <taxon>Pluteineae</taxon>
        <taxon>Pluteaceae</taxon>
        <taxon>Pluteus</taxon>
    </lineage>
</organism>
<protein>
    <submittedName>
        <fullName evidence="1">Uncharacterized protein</fullName>
    </submittedName>
</protein>
<proteinExistence type="predicted"/>
<reference evidence="1 2" key="1">
    <citation type="journal article" date="2019" name="Nat. Ecol. Evol.">
        <title>Megaphylogeny resolves global patterns of mushroom evolution.</title>
        <authorList>
            <person name="Varga T."/>
            <person name="Krizsan K."/>
            <person name="Foldi C."/>
            <person name="Dima B."/>
            <person name="Sanchez-Garcia M."/>
            <person name="Sanchez-Ramirez S."/>
            <person name="Szollosi G.J."/>
            <person name="Szarkandi J.G."/>
            <person name="Papp V."/>
            <person name="Albert L."/>
            <person name="Andreopoulos W."/>
            <person name="Angelini C."/>
            <person name="Antonin V."/>
            <person name="Barry K.W."/>
            <person name="Bougher N.L."/>
            <person name="Buchanan P."/>
            <person name="Buyck B."/>
            <person name="Bense V."/>
            <person name="Catcheside P."/>
            <person name="Chovatia M."/>
            <person name="Cooper J."/>
            <person name="Damon W."/>
            <person name="Desjardin D."/>
            <person name="Finy P."/>
            <person name="Geml J."/>
            <person name="Haridas S."/>
            <person name="Hughes K."/>
            <person name="Justo A."/>
            <person name="Karasinski D."/>
            <person name="Kautmanova I."/>
            <person name="Kiss B."/>
            <person name="Kocsube S."/>
            <person name="Kotiranta H."/>
            <person name="LaButti K.M."/>
            <person name="Lechner B.E."/>
            <person name="Liimatainen K."/>
            <person name="Lipzen A."/>
            <person name="Lukacs Z."/>
            <person name="Mihaltcheva S."/>
            <person name="Morgado L.N."/>
            <person name="Niskanen T."/>
            <person name="Noordeloos M.E."/>
            <person name="Ohm R.A."/>
            <person name="Ortiz-Santana B."/>
            <person name="Ovrebo C."/>
            <person name="Racz N."/>
            <person name="Riley R."/>
            <person name="Savchenko A."/>
            <person name="Shiryaev A."/>
            <person name="Soop K."/>
            <person name="Spirin V."/>
            <person name="Szebenyi C."/>
            <person name="Tomsovsky M."/>
            <person name="Tulloss R.E."/>
            <person name="Uehling J."/>
            <person name="Grigoriev I.V."/>
            <person name="Vagvolgyi C."/>
            <person name="Papp T."/>
            <person name="Martin F.M."/>
            <person name="Miettinen O."/>
            <person name="Hibbett D.S."/>
            <person name="Nagy L.G."/>
        </authorList>
    </citation>
    <scope>NUCLEOTIDE SEQUENCE [LARGE SCALE GENOMIC DNA]</scope>
    <source>
        <strain evidence="1 2">NL-1719</strain>
    </source>
</reference>
<sequence>MSSKTEKLFQRICAFNKKGTAGEVLVLDDVDPATAEDLDIGLMHQERRRIRFSYDSLLHTFTLRIPDLRYEIIGDWFDNMQMKWILAGICPAALFSIVKGRAAIVRGFAAPYENSAKEPDYQIRGEDCNTIPSLSLDQLRTHKDFWQQGSQGRTRVVIVVKYYAKDDNDQVKVEMEIWRTDQPVESISLFPDLAVPNPPKTLGNVGPSLPFPAGSPHLVMDDLYGGRSPQDVDGNTQLLLDIHFLRCRINEWAFGAGATLIP</sequence>
<name>A0ACD3B700_9AGAR</name>
<gene>
    <name evidence="1" type="ORF">BDN72DRAFT_834587</name>
</gene>
<evidence type="ECO:0000313" key="2">
    <source>
        <dbReference type="Proteomes" id="UP000308600"/>
    </source>
</evidence>
<evidence type="ECO:0000313" key="1">
    <source>
        <dbReference type="EMBL" id="TFK73467.1"/>
    </source>
</evidence>
<keyword evidence="2" id="KW-1185">Reference proteome</keyword>
<accession>A0ACD3B700</accession>
<dbReference type="EMBL" id="ML208275">
    <property type="protein sequence ID" value="TFK73467.1"/>
    <property type="molecule type" value="Genomic_DNA"/>
</dbReference>